<protein>
    <submittedName>
        <fullName evidence="2">Uncharacterized protein</fullName>
    </submittedName>
</protein>
<dbReference type="AlphaFoldDB" id="F7NEU6"/>
<evidence type="ECO:0000313" key="3">
    <source>
        <dbReference type="Proteomes" id="UP000003240"/>
    </source>
</evidence>
<feature type="compositionally biased region" description="Basic residues" evidence="1">
    <location>
        <begin position="93"/>
        <end position="105"/>
    </location>
</feature>
<evidence type="ECO:0000256" key="1">
    <source>
        <dbReference type="SAM" id="MobiDB-lite"/>
    </source>
</evidence>
<feature type="compositionally biased region" description="Basic and acidic residues" evidence="1">
    <location>
        <begin position="76"/>
        <end position="92"/>
    </location>
</feature>
<sequence length="205" mass="23729">MEKKSSRHKFLRRKMKRYAATVAGAAAGAAILTGAALPGIPAATALAAERPSFDQSHAKTAQVVKLDKNSYKDHYKDHYKDRYKDHHKERPSKEKRRNYGWHEHRHSWPSSDENHVLYKDGRLYYRSDSSRYSDYAYSVSSPVDFVKDYASRYGFDRYRDSFTLVSQSARSASVQVRQDRTGRFFRVDLVRTSGHDWTIAKVQSL</sequence>
<dbReference type="EMBL" id="AFGF01000017">
    <property type="protein sequence ID" value="EGO65507.1"/>
    <property type="molecule type" value="Genomic_DNA"/>
</dbReference>
<name>F7NEU6_9FIRM</name>
<dbReference type="eggNOG" id="ENOG5032X9S">
    <property type="taxonomic scope" value="Bacteria"/>
</dbReference>
<evidence type="ECO:0000313" key="2">
    <source>
        <dbReference type="EMBL" id="EGO65507.1"/>
    </source>
</evidence>
<accession>F7NEU6</accession>
<organism evidence="2 3">
    <name type="scientific">Acetonema longum DSM 6540</name>
    <dbReference type="NCBI Taxonomy" id="1009370"/>
    <lineage>
        <taxon>Bacteria</taxon>
        <taxon>Bacillati</taxon>
        <taxon>Bacillota</taxon>
        <taxon>Negativicutes</taxon>
        <taxon>Acetonemataceae</taxon>
        <taxon>Acetonema</taxon>
    </lineage>
</organism>
<dbReference type="STRING" id="1009370.ALO_02816"/>
<keyword evidence="3" id="KW-1185">Reference proteome</keyword>
<gene>
    <name evidence="2" type="ORF">ALO_02816</name>
</gene>
<dbReference type="Proteomes" id="UP000003240">
    <property type="component" value="Unassembled WGS sequence"/>
</dbReference>
<dbReference type="RefSeq" id="WP_004092597.1">
    <property type="nucleotide sequence ID" value="NZ_AFGF01000017.1"/>
</dbReference>
<feature type="region of interest" description="Disordered" evidence="1">
    <location>
        <begin position="76"/>
        <end position="105"/>
    </location>
</feature>
<dbReference type="OrthoDB" id="1679174at2"/>
<comment type="caution">
    <text evidence="2">The sequence shown here is derived from an EMBL/GenBank/DDBJ whole genome shotgun (WGS) entry which is preliminary data.</text>
</comment>
<reference evidence="2 3" key="1">
    <citation type="journal article" date="2011" name="EMBO J.">
        <title>Structural diversity of bacterial flagellar motors.</title>
        <authorList>
            <person name="Chen S."/>
            <person name="Beeby M."/>
            <person name="Murphy G.E."/>
            <person name="Leadbetter J.R."/>
            <person name="Hendrixson D.R."/>
            <person name="Briegel A."/>
            <person name="Li Z."/>
            <person name="Shi J."/>
            <person name="Tocheva E.I."/>
            <person name="Muller A."/>
            <person name="Dobro M.J."/>
            <person name="Jensen G.J."/>
        </authorList>
    </citation>
    <scope>NUCLEOTIDE SEQUENCE [LARGE SCALE GENOMIC DNA]</scope>
    <source>
        <strain evidence="2 3">DSM 6540</strain>
    </source>
</reference>
<proteinExistence type="predicted"/>